<dbReference type="RefSeq" id="WP_163492943.1">
    <property type="nucleotide sequence ID" value="NZ_JACVEL010000016.1"/>
</dbReference>
<evidence type="ECO:0000256" key="1">
    <source>
        <dbReference type="SAM" id="Phobius"/>
    </source>
</evidence>
<accession>A0A8J6U2V6</accession>
<feature type="transmembrane region" description="Helical" evidence="1">
    <location>
        <begin position="6"/>
        <end position="23"/>
    </location>
</feature>
<organism evidence="2 3">
    <name type="scientific">Taishania pollutisoli</name>
    <dbReference type="NCBI Taxonomy" id="2766479"/>
    <lineage>
        <taxon>Bacteria</taxon>
        <taxon>Pseudomonadati</taxon>
        <taxon>Bacteroidota</taxon>
        <taxon>Flavobacteriia</taxon>
        <taxon>Flavobacteriales</taxon>
        <taxon>Crocinitomicaceae</taxon>
        <taxon>Taishania</taxon>
    </lineage>
</organism>
<dbReference type="EMBL" id="JACVEL010000016">
    <property type="protein sequence ID" value="MBC9813810.1"/>
    <property type="molecule type" value="Genomic_DNA"/>
</dbReference>
<keyword evidence="1" id="KW-1133">Transmembrane helix</keyword>
<proteinExistence type="predicted"/>
<keyword evidence="1" id="KW-0812">Transmembrane</keyword>
<dbReference type="AlphaFoldDB" id="A0A8J6U2V6"/>
<reference evidence="2" key="1">
    <citation type="submission" date="2020-09" db="EMBL/GenBank/DDBJ databases">
        <title>Taishania pollutisoli gen. nov., sp. nov., Isolated from Tetrabromobisphenol A-Contaminated Soil.</title>
        <authorList>
            <person name="Chen Q."/>
        </authorList>
    </citation>
    <scope>NUCLEOTIDE SEQUENCE</scope>
    <source>
        <strain evidence="2">CZZ-1</strain>
    </source>
</reference>
<protein>
    <submittedName>
        <fullName evidence="2">Uncharacterized protein</fullName>
    </submittedName>
</protein>
<sequence length="159" mass="18386">MKNKALTYILLIVVAAIWYQVFLRIKSNVSAEEGSPADLSRQTVEFQLIRKDTFLLSLNYRDPFTGKAQAAAKDELSLPEQALPPMPIMKPQFVWPKVTYYGWVKKTDSKNPLCIVNIDGILLYLRRGEEVFDGIRVVTVDRDFVELRKGKNQQLFYRK</sequence>
<keyword evidence="1" id="KW-0472">Membrane</keyword>
<keyword evidence="3" id="KW-1185">Reference proteome</keyword>
<evidence type="ECO:0000313" key="3">
    <source>
        <dbReference type="Proteomes" id="UP000652681"/>
    </source>
</evidence>
<dbReference type="Proteomes" id="UP000652681">
    <property type="component" value="Unassembled WGS sequence"/>
</dbReference>
<name>A0A8J6U2V6_9FLAO</name>
<evidence type="ECO:0000313" key="2">
    <source>
        <dbReference type="EMBL" id="MBC9813810.1"/>
    </source>
</evidence>
<comment type="caution">
    <text evidence="2">The sequence shown here is derived from an EMBL/GenBank/DDBJ whole genome shotgun (WGS) entry which is preliminary data.</text>
</comment>
<gene>
    <name evidence="2" type="ORF">H9Y05_15145</name>
</gene>